<dbReference type="Pfam" id="PF13460">
    <property type="entry name" value="NAD_binding_10"/>
    <property type="match status" value="1"/>
</dbReference>
<dbReference type="SUPFAM" id="SSF51735">
    <property type="entry name" value="NAD(P)-binding Rossmann-fold domains"/>
    <property type="match status" value="1"/>
</dbReference>
<dbReference type="PANTHER" id="PTHR15020:SF50">
    <property type="entry name" value="UPF0659 PROTEIN YMR090W"/>
    <property type="match status" value="1"/>
</dbReference>
<keyword evidence="3" id="KW-1185">Reference proteome</keyword>
<dbReference type="OrthoDB" id="9776313at2"/>
<dbReference type="PANTHER" id="PTHR15020">
    <property type="entry name" value="FLAVIN REDUCTASE-RELATED"/>
    <property type="match status" value="1"/>
</dbReference>
<dbReference type="KEGG" id="spsw:Sps_04560"/>
<gene>
    <name evidence="2" type="ORF">Sps_04560</name>
</gene>
<protein>
    <submittedName>
        <fullName evidence="2">Putative NADH-flavin reductase</fullName>
    </submittedName>
</protein>
<dbReference type="InterPro" id="IPR036291">
    <property type="entry name" value="NAD(P)-bd_dom_sf"/>
</dbReference>
<evidence type="ECO:0000313" key="2">
    <source>
        <dbReference type="EMBL" id="AQS39645.1"/>
    </source>
</evidence>
<proteinExistence type="predicted"/>
<sequence length="233" mass="25558">MKYKNLLILGASGAIGLWLVKMALTRGYTLTVVVRSKVRFIQSLHDFIALKSEAVAAINIIEGDVMNAQVIAQAVEGQDAVLSSLGLRRKNQANPWSAVVSPKDLTERVAKLLVPTMEQAKVTRLIVVSSAGVGDSWKDISGFMKFMVGSSKIKVTYDDLDKMESLLARSDIDSLSLRPVGLVEAEPSQDAQIVERFTASSQISKSDVAQWMLDALKREERFTSPTEMIGWAK</sequence>
<dbReference type="RefSeq" id="WP_077754510.1">
    <property type="nucleotide sequence ID" value="NZ_CP014782.1"/>
</dbReference>
<dbReference type="STRING" id="225848.Sps_04560"/>
<evidence type="ECO:0000259" key="1">
    <source>
        <dbReference type="Pfam" id="PF13460"/>
    </source>
</evidence>
<evidence type="ECO:0000313" key="3">
    <source>
        <dbReference type="Proteomes" id="UP000189545"/>
    </source>
</evidence>
<dbReference type="AlphaFoldDB" id="A0A1S6HVQ5"/>
<feature type="domain" description="NAD(P)-binding" evidence="1">
    <location>
        <begin position="10"/>
        <end position="218"/>
    </location>
</feature>
<reference evidence="2 3" key="1">
    <citation type="submission" date="2016-03" db="EMBL/GenBank/DDBJ databases">
        <title>Complete genome sequence of Shewanella psychrophila WP2, a deep sea bacterium isolated from west Pacific sediment.</title>
        <authorList>
            <person name="Xu G."/>
            <person name="Jian H."/>
        </authorList>
    </citation>
    <scope>NUCLEOTIDE SEQUENCE [LARGE SCALE GENOMIC DNA]</scope>
    <source>
        <strain evidence="2 3">WP2</strain>
    </source>
</reference>
<dbReference type="Gene3D" id="3.40.50.720">
    <property type="entry name" value="NAD(P)-binding Rossmann-like Domain"/>
    <property type="match status" value="1"/>
</dbReference>
<dbReference type="EMBL" id="CP014782">
    <property type="protein sequence ID" value="AQS39645.1"/>
    <property type="molecule type" value="Genomic_DNA"/>
</dbReference>
<accession>A0A1S6HVQ5</accession>
<name>A0A1S6HVQ5_9GAMM</name>
<dbReference type="InterPro" id="IPR016040">
    <property type="entry name" value="NAD(P)-bd_dom"/>
</dbReference>
<organism evidence="2 3">
    <name type="scientific">Shewanella psychrophila</name>
    <dbReference type="NCBI Taxonomy" id="225848"/>
    <lineage>
        <taxon>Bacteria</taxon>
        <taxon>Pseudomonadati</taxon>
        <taxon>Pseudomonadota</taxon>
        <taxon>Gammaproteobacteria</taxon>
        <taxon>Alteromonadales</taxon>
        <taxon>Shewanellaceae</taxon>
        <taxon>Shewanella</taxon>
    </lineage>
</organism>
<dbReference type="Proteomes" id="UP000189545">
    <property type="component" value="Chromosome"/>
</dbReference>